<dbReference type="InterPro" id="IPR052157">
    <property type="entry name" value="BCAA_transport_permease"/>
</dbReference>
<feature type="transmembrane region" description="Helical" evidence="10">
    <location>
        <begin position="315"/>
        <end position="336"/>
    </location>
</feature>
<dbReference type="PANTHER" id="PTHR11795">
    <property type="entry name" value="BRANCHED-CHAIN AMINO ACID TRANSPORT SYSTEM PERMEASE PROTEIN LIVH"/>
    <property type="match status" value="1"/>
</dbReference>
<sequence>MFRAQFAPAGPASATIIPVTQPSSAAGTRRRPRPHGGTVTLLPARSGPLRRRTGAVLILVALLATIASLLLPTPAQAVDCAPSPDTGCLQGIIKSSDGTPAPGVTIELSGQGDEQTTETDENGRWGFAIEKAGSYTVSVDGDTLPEGQFFKNADSRELEVALYDSTSALFPLTDDPSAAQTPSGEASGGDKTPSPSGDKGEQAAQSGEPQSASGAFSWQRFWQQFASGIRMGLLLSLAALGLSLVFGTTGVSNFAQGEMLSMGGMLAYLFMSLTGNLWLAGLITVAIMAAFGYLQDMTIWKPMRKRRLSLMQMMIVSIGFSIALQNLFQFFFGASILRIEKRTPETVTILGVTLTVQSYIAMGIALLAVIAVGLALKYTRFGRATRAVADNPALAEASGINVDSVIRVVWTVGTGLAGLAGILLGLVLNGVAWNTGWSFLLLLFAAVVLGGIGTAFGAFIGAMIIGLVVEMANIWLPGDLKHAAALFILIVVLLVRPQGIFGRKERIG</sequence>
<evidence type="ECO:0000256" key="5">
    <source>
        <dbReference type="ARBA" id="ARBA00022970"/>
    </source>
</evidence>
<dbReference type="GO" id="GO:0022857">
    <property type="term" value="F:transmembrane transporter activity"/>
    <property type="evidence" value="ECO:0007669"/>
    <property type="project" value="InterPro"/>
</dbReference>
<protein>
    <submittedName>
        <fullName evidence="11">Branched-chain amino acid ABC transporter permease</fullName>
    </submittedName>
</protein>
<evidence type="ECO:0000256" key="6">
    <source>
        <dbReference type="ARBA" id="ARBA00022989"/>
    </source>
</evidence>
<feature type="transmembrane region" description="Helical" evidence="10">
    <location>
        <begin position="439"/>
        <end position="468"/>
    </location>
</feature>
<evidence type="ECO:0000256" key="7">
    <source>
        <dbReference type="ARBA" id="ARBA00023136"/>
    </source>
</evidence>
<accession>A0A939RZU3</accession>
<keyword evidence="3" id="KW-1003">Cell membrane</keyword>
<dbReference type="EMBL" id="JAGDYL010000025">
    <property type="protein sequence ID" value="MBO1806196.1"/>
    <property type="molecule type" value="Genomic_DNA"/>
</dbReference>
<dbReference type="PANTHER" id="PTHR11795:SF449">
    <property type="entry name" value="BRANCHED-CHAIN AMINO ACID TRANSPORT PERMEASE PROTEIN LIVH-RELATED"/>
    <property type="match status" value="1"/>
</dbReference>
<keyword evidence="7 10" id="KW-0472">Membrane</keyword>
<reference evidence="11" key="1">
    <citation type="submission" date="2021-03" db="EMBL/GenBank/DDBJ databases">
        <title>Leucobacter chromiisoli sp. nov., isolated from chromium-containing soil of chemical plant.</title>
        <authorList>
            <person name="Xu Z."/>
        </authorList>
    </citation>
    <scope>NUCLEOTIDE SEQUENCE</scope>
    <source>
        <strain evidence="11">A2</strain>
    </source>
</reference>
<proteinExistence type="inferred from homology"/>
<feature type="region of interest" description="Disordered" evidence="9">
    <location>
        <begin position="171"/>
        <end position="211"/>
    </location>
</feature>
<feature type="transmembrane region" description="Helical" evidence="10">
    <location>
        <begin position="49"/>
        <end position="71"/>
    </location>
</feature>
<dbReference type="SUPFAM" id="SSF49464">
    <property type="entry name" value="Carboxypeptidase regulatory domain-like"/>
    <property type="match status" value="1"/>
</dbReference>
<dbReference type="InterPro" id="IPR013783">
    <property type="entry name" value="Ig-like_fold"/>
</dbReference>
<evidence type="ECO:0000256" key="1">
    <source>
        <dbReference type="ARBA" id="ARBA00004651"/>
    </source>
</evidence>
<dbReference type="Pfam" id="PF02653">
    <property type="entry name" value="BPD_transp_2"/>
    <property type="match status" value="1"/>
</dbReference>
<evidence type="ECO:0000256" key="2">
    <source>
        <dbReference type="ARBA" id="ARBA00022448"/>
    </source>
</evidence>
<feature type="transmembrane region" description="Helical" evidence="10">
    <location>
        <begin position="480"/>
        <end position="501"/>
    </location>
</feature>
<name>A0A939RZU3_9MICO</name>
<dbReference type="Proteomes" id="UP000664398">
    <property type="component" value="Unassembled WGS sequence"/>
</dbReference>
<comment type="similarity">
    <text evidence="8">Belongs to the binding-protein-dependent transport system permease family. LivHM subfamily.</text>
</comment>
<keyword evidence="5" id="KW-0029">Amino-acid transport</keyword>
<feature type="transmembrane region" description="Helical" evidence="10">
    <location>
        <begin position="233"/>
        <end position="255"/>
    </location>
</feature>
<evidence type="ECO:0000256" key="8">
    <source>
        <dbReference type="ARBA" id="ARBA00037998"/>
    </source>
</evidence>
<organism evidence="11 12">
    <name type="scientific">Leucobacter ruminantium</name>
    <dbReference type="NCBI Taxonomy" id="1289170"/>
    <lineage>
        <taxon>Bacteria</taxon>
        <taxon>Bacillati</taxon>
        <taxon>Actinomycetota</taxon>
        <taxon>Actinomycetes</taxon>
        <taxon>Micrococcales</taxon>
        <taxon>Microbacteriaceae</taxon>
        <taxon>Leucobacter</taxon>
    </lineage>
</organism>
<dbReference type="InterPro" id="IPR001851">
    <property type="entry name" value="ABC_transp_permease"/>
</dbReference>
<keyword evidence="12" id="KW-1185">Reference proteome</keyword>
<feature type="transmembrane region" description="Helical" evidence="10">
    <location>
        <begin position="408"/>
        <end position="433"/>
    </location>
</feature>
<evidence type="ECO:0000256" key="4">
    <source>
        <dbReference type="ARBA" id="ARBA00022692"/>
    </source>
</evidence>
<keyword evidence="2" id="KW-0813">Transport</keyword>
<dbReference type="GO" id="GO:0005886">
    <property type="term" value="C:plasma membrane"/>
    <property type="evidence" value="ECO:0007669"/>
    <property type="project" value="UniProtKB-SubCell"/>
</dbReference>
<evidence type="ECO:0000313" key="11">
    <source>
        <dbReference type="EMBL" id="MBO1806196.1"/>
    </source>
</evidence>
<comment type="subcellular location">
    <subcellularLocation>
        <location evidence="1">Cell membrane</location>
        <topology evidence="1">Multi-pass membrane protein</topology>
    </subcellularLocation>
</comment>
<keyword evidence="6 10" id="KW-1133">Transmembrane helix</keyword>
<dbReference type="CDD" id="cd06582">
    <property type="entry name" value="TM_PBP1_LivH_like"/>
    <property type="match status" value="1"/>
</dbReference>
<evidence type="ECO:0000256" key="3">
    <source>
        <dbReference type="ARBA" id="ARBA00022475"/>
    </source>
</evidence>
<dbReference type="GO" id="GO:0005975">
    <property type="term" value="P:carbohydrate metabolic process"/>
    <property type="evidence" value="ECO:0007669"/>
    <property type="project" value="UniProtKB-ARBA"/>
</dbReference>
<feature type="region of interest" description="Disordered" evidence="9">
    <location>
        <begin position="1"/>
        <end position="45"/>
    </location>
</feature>
<dbReference type="InterPro" id="IPR008969">
    <property type="entry name" value="CarboxyPept-like_regulatory"/>
</dbReference>
<dbReference type="Pfam" id="PF13620">
    <property type="entry name" value="CarboxypepD_reg"/>
    <property type="match status" value="1"/>
</dbReference>
<dbReference type="AlphaFoldDB" id="A0A939RZU3"/>
<evidence type="ECO:0000256" key="10">
    <source>
        <dbReference type="SAM" id="Phobius"/>
    </source>
</evidence>
<evidence type="ECO:0000313" key="12">
    <source>
        <dbReference type="Proteomes" id="UP000664398"/>
    </source>
</evidence>
<comment type="caution">
    <text evidence="11">The sequence shown here is derived from an EMBL/GenBank/DDBJ whole genome shotgun (WGS) entry which is preliminary data.</text>
</comment>
<dbReference type="Gene3D" id="2.60.40.10">
    <property type="entry name" value="Immunoglobulins"/>
    <property type="match status" value="1"/>
</dbReference>
<evidence type="ECO:0000256" key="9">
    <source>
        <dbReference type="SAM" id="MobiDB-lite"/>
    </source>
</evidence>
<gene>
    <name evidence="11" type="ORF">J4H91_12855</name>
</gene>
<feature type="transmembrane region" description="Helical" evidence="10">
    <location>
        <begin position="267"/>
        <end position="294"/>
    </location>
</feature>
<keyword evidence="4 10" id="KW-0812">Transmembrane</keyword>
<feature type="transmembrane region" description="Helical" evidence="10">
    <location>
        <begin position="356"/>
        <end position="376"/>
    </location>
</feature>
<dbReference type="GO" id="GO:0006865">
    <property type="term" value="P:amino acid transport"/>
    <property type="evidence" value="ECO:0007669"/>
    <property type="project" value="UniProtKB-KW"/>
</dbReference>